<proteinExistence type="inferred from homology"/>
<dbReference type="SUPFAM" id="SSF53098">
    <property type="entry name" value="Ribonuclease H-like"/>
    <property type="match status" value="1"/>
</dbReference>
<dbReference type="InterPro" id="IPR006941">
    <property type="entry name" value="RNase_CAF1"/>
</dbReference>
<evidence type="ECO:0000256" key="1">
    <source>
        <dbReference type="ARBA" id="ARBA00001663"/>
    </source>
</evidence>
<evidence type="ECO:0000256" key="17">
    <source>
        <dbReference type="ARBA" id="ARBA00025148"/>
    </source>
</evidence>
<keyword evidence="16" id="KW-0539">Nucleus</keyword>
<protein>
    <recommendedName>
        <fullName evidence="7">poly(A)-specific ribonuclease</fullName>
        <ecNumber evidence="7">3.1.13.4</ecNumber>
    </recommendedName>
</protein>
<evidence type="ECO:0000256" key="11">
    <source>
        <dbReference type="ARBA" id="ARBA00022801"/>
    </source>
</evidence>
<dbReference type="GO" id="GO:0046872">
    <property type="term" value="F:metal ion binding"/>
    <property type="evidence" value="ECO:0007669"/>
    <property type="project" value="UniProtKB-KW"/>
</dbReference>
<evidence type="ECO:0000256" key="5">
    <source>
        <dbReference type="ARBA" id="ARBA00008372"/>
    </source>
</evidence>
<keyword evidence="12" id="KW-0269">Exonuclease</keyword>
<keyword evidence="19" id="KW-1185">Reference proteome</keyword>
<evidence type="ECO:0000313" key="18">
    <source>
        <dbReference type="EMBL" id="CAA2632759.1"/>
    </source>
</evidence>
<evidence type="ECO:0000313" key="19">
    <source>
        <dbReference type="Proteomes" id="UP001189122"/>
    </source>
</evidence>
<dbReference type="Gene3D" id="3.30.420.10">
    <property type="entry name" value="Ribonuclease H-like superfamily/Ribonuclease H"/>
    <property type="match status" value="1"/>
</dbReference>
<keyword evidence="13" id="KW-0694">RNA-binding</keyword>
<dbReference type="InterPro" id="IPR039637">
    <property type="entry name" value="CNOT7/CNOT8/Pop2"/>
</dbReference>
<evidence type="ECO:0000256" key="8">
    <source>
        <dbReference type="ARBA" id="ARBA00022490"/>
    </source>
</evidence>
<keyword evidence="9" id="KW-0540">Nuclease</keyword>
<evidence type="ECO:0000256" key="3">
    <source>
        <dbReference type="ARBA" id="ARBA00004123"/>
    </source>
</evidence>
<name>A0A7I8JQA7_SPIIN</name>
<reference evidence="18 19" key="1">
    <citation type="submission" date="2019-12" db="EMBL/GenBank/DDBJ databases">
        <authorList>
            <person name="Scholz U."/>
            <person name="Mascher M."/>
            <person name="Fiebig A."/>
        </authorList>
    </citation>
    <scope>NUCLEOTIDE SEQUENCE</scope>
</reference>
<comment type="subunit">
    <text evidence="6">Component of the CCR4-NOT complex, at least composed of CRR4 and CAF1 proteins.</text>
</comment>
<evidence type="ECO:0000256" key="2">
    <source>
        <dbReference type="ARBA" id="ARBA00001968"/>
    </source>
</evidence>
<dbReference type="EMBL" id="CACRZD030000015">
    <property type="protein sequence ID" value="CAA6671941.1"/>
    <property type="molecule type" value="Genomic_DNA"/>
</dbReference>
<comment type="function">
    <text evidence="17">Ubiquitous transcription factor required for a diverse set of processes. It is a component of the CCR4 complex involved in the control of gene expression.</text>
</comment>
<comment type="similarity">
    <text evidence="5">Belongs to the CAF1 family.</text>
</comment>
<dbReference type="GO" id="GO:0030014">
    <property type="term" value="C:CCR4-NOT complex"/>
    <property type="evidence" value="ECO:0007669"/>
    <property type="project" value="InterPro"/>
</dbReference>
<dbReference type="Proteomes" id="UP001189122">
    <property type="component" value="Unassembled WGS sequence"/>
</dbReference>
<keyword evidence="11" id="KW-0378">Hydrolase</keyword>
<dbReference type="EMBL" id="LR743602">
    <property type="protein sequence ID" value="CAA2632759.1"/>
    <property type="molecule type" value="Genomic_DNA"/>
</dbReference>
<evidence type="ECO:0000256" key="6">
    <source>
        <dbReference type="ARBA" id="ARBA00011757"/>
    </source>
</evidence>
<comment type="cofactor">
    <cofactor evidence="2">
        <name>a divalent metal cation</name>
        <dbReference type="ChEBI" id="CHEBI:60240"/>
    </cofactor>
</comment>
<organism evidence="18">
    <name type="scientific">Spirodela intermedia</name>
    <name type="common">Intermediate duckweed</name>
    <dbReference type="NCBI Taxonomy" id="51605"/>
    <lineage>
        <taxon>Eukaryota</taxon>
        <taxon>Viridiplantae</taxon>
        <taxon>Streptophyta</taxon>
        <taxon>Embryophyta</taxon>
        <taxon>Tracheophyta</taxon>
        <taxon>Spermatophyta</taxon>
        <taxon>Magnoliopsida</taxon>
        <taxon>Liliopsida</taxon>
        <taxon>Araceae</taxon>
        <taxon>Lemnoideae</taxon>
        <taxon>Spirodela</taxon>
    </lineage>
</organism>
<keyword evidence="10" id="KW-0479">Metal-binding</keyword>
<evidence type="ECO:0000256" key="13">
    <source>
        <dbReference type="ARBA" id="ARBA00022884"/>
    </source>
</evidence>
<comment type="subcellular location">
    <subcellularLocation>
        <location evidence="4">Cytoplasm</location>
    </subcellularLocation>
    <subcellularLocation>
        <location evidence="3">Nucleus</location>
    </subcellularLocation>
</comment>
<evidence type="ECO:0000256" key="9">
    <source>
        <dbReference type="ARBA" id="ARBA00022722"/>
    </source>
</evidence>
<dbReference type="InterPro" id="IPR036397">
    <property type="entry name" value="RNaseH_sf"/>
</dbReference>
<dbReference type="GO" id="GO:0004535">
    <property type="term" value="F:poly(A)-specific ribonuclease activity"/>
    <property type="evidence" value="ECO:0007669"/>
    <property type="project" value="UniProtKB-EC"/>
</dbReference>
<dbReference type="Pfam" id="PF04857">
    <property type="entry name" value="CAF1"/>
    <property type="match status" value="1"/>
</dbReference>
<dbReference type="AlphaFoldDB" id="A0A7I8JQA7"/>
<gene>
    <name evidence="18" type="ORF">SI7747_15018349</name>
</gene>
<dbReference type="GO" id="GO:0003723">
    <property type="term" value="F:RNA binding"/>
    <property type="evidence" value="ECO:0007669"/>
    <property type="project" value="UniProtKB-KW"/>
</dbReference>
<comment type="catalytic activity">
    <reaction evidence="1">
        <text>Exonucleolytic cleavage of poly(A) to 5'-AMP.</text>
        <dbReference type="EC" id="3.1.13.4"/>
    </reaction>
</comment>
<dbReference type="EC" id="3.1.13.4" evidence="7"/>
<dbReference type="GO" id="GO:0005634">
    <property type="term" value="C:nucleus"/>
    <property type="evidence" value="ECO:0007669"/>
    <property type="project" value="UniProtKB-SubCell"/>
</dbReference>
<keyword evidence="14" id="KW-0805">Transcription regulation</keyword>
<evidence type="ECO:0000256" key="12">
    <source>
        <dbReference type="ARBA" id="ARBA00022839"/>
    </source>
</evidence>
<evidence type="ECO:0000256" key="7">
    <source>
        <dbReference type="ARBA" id="ARBA00012161"/>
    </source>
</evidence>
<evidence type="ECO:0000256" key="15">
    <source>
        <dbReference type="ARBA" id="ARBA00023163"/>
    </source>
</evidence>
<dbReference type="GO" id="GO:0005737">
    <property type="term" value="C:cytoplasm"/>
    <property type="evidence" value="ECO:0007669"/>
    <property type="project" value="UniProtKB-SubCell"/>
</dbReference>
<evidence type="ECO:0000256" key="10">
    <source>
        <dbReference type="ARBA" id="ARBA00022723"/>
    </source>
</evidence>
<keyword evidence="8" id="KW-0963">Cytoplasm</keyword>
<dbReference type="InterPro" id="IPR012337">
    <property type="entry name" value="RNaseH-like_sf"/>
</dbReference>
<evidence type="ECO:0000256" key="16">
    <source>
        <dbReference type="ARBA" id="ARBA00023242"/>
    </source>
</evidence>
<keyword evidence="15" id="KW-0804">Transcription</keyword>
<dbReference type="PANTHER" id="PTHR10797">
    <property type="entry name" value="CCR4-NOT TRANSCRIPTION COMPLEX SUBUNIT"/>
    <property type="match status" value="1"/>
</dbReference>
<sequence>MDAGGGHSGRVETAREEVREVWGWNMGMELPGILEALDSATFVAMDTEFPGFLHQTPRFASSSERYQDVRRNVDNMKLIQLGLCFFGDGGRRRTWQISFRDFDVASASDARSEASVELLKRSGIDLCRTRREGVDSELFSEILWRCDWVGRRKPRWVTFQGLYDIAYLVKLLTGGPLPPTLPEFAQLVGATLGRIIDVKYLGRFCGGFHLGLGRLAETIGVKPEGVGRTKPGSTP</sequence>
<evidence type="ECO:0000256" key="14">
    <source>
        <dbReference type="ARBA" id="ARBA00023015"/>
    </source>
</evidence>
<accession>A0A7I8JQA7</accession>
<evidence type="ECO:0000256" key="4">
    <source>
        <dbReference type="ARBA" id="ARBA00004496"/>
    </source>
</evidence>